<name>A0A7W4UMG9_9MICO</name>
<reference evidence="1 2" key="1">
    <citation type="submission" date="2020-08" db="EMBL/GenBank/DDBJ databases">
        <title>Sequencing the genomes of 1000 actinobacteria strains.</title>
        <authorList>
            <person name="Klenk H.-P."/>
        </authorList>
    </citation>
    <scope>NUCLEOTIDE SEQUENCE [LARGE SCALE GENOMIC DNA]</scope>
    <source>
        <strain evidence="1 2">DSM 20419</strain>
    </source>
</reference>
<sequence length="176" mass="19081">MLEYSEATERDLEVMREQLGRPMRGVVGIGARCACGNPTVVVTRPRLPDGTPFPTLYYLSHPAATIAMSQIEADQIMPEMQQRLSDDDDFRAAYLAAHERYLAERESVEVVEEIAGVTAGGMPTRVKCLHALAAHSLVAGPGVNRVGDWALELSTWSPQRCVCANPGDALAGDAQE</sequence>
<dbReference type="EMBL" id="JACHWJ010000001">
    <property type="protein sequence ID" value="MBB2957131.1"/>
    <property type="molecule type" value="Genomic_DNA"/>
</dbReference>
<evidence type="ECO:0000313" key="2">
    <source>
        <dbReference type="Proteomes" id="UP000545286"/>
    </source>
</evidence>
<dbReference type="InterPro" id="IPR007511">
    <property type="entry name" value="DUF501"/>
</dbReference>
<evidence type="ECO:0000313" key="1">
    <source>
        <dbReference type="EMBL" id="MBB2957131.1"/>
    </source>
</evidence>
<keyword evidence="2" id="KW-1185">Reference proteome</keyword>
<gene>
    <name evidence="1" type="ORF">FHX72_001243</name>
</gene>
<dbReference type="PANTHER" id="PTHR37163">
    <property type="entry name" value="CONSERVED PROTEIN"/>
    <property type="match status" value="1"/>
</dbReference>
<dbReference type="RefSeq" id="WP_244963977.1">
    <property type="nucleotide sequence ID" value="NZ_JACHWJ010000001.1"/>
</dbReference>
<dbReference type="Pfam" id="PF04417">
    <property type="entry name" value="DUF501"/>
    <property type="match status" value="1"/>
</dbReference>
<comment type="caution">
    <text evidence="1">The sequence shown here is derived from an EMBL/GenBank/DDBJ whole genome shotgun (WGS) entry which is preliminary data.</text>
</comment>
<dbReference type="PANTHER" id="PTHR37163:SF1">
    <property type="entry name" value="DUF501 DOMAIN-CONTAINING PROTEIN"/>
    <property type="match status" value="1"/>
</dbReference>
<organism evidence="1 2">
    <name type="scientific">Pseudoclavibacter helvolus</name>
    <dbReference type="NCBI Taxonomy" id="255205"/>
    <lineage>
        <taxon>Bacteria</taxon>
        <taxon>Bacillati</taxon>
        <taxon>Actinomycetota</taxon>
        <taxon>Actinomycetes</taxon>
        <taxon>Micrococcales</taxon>
        <taxon>Microbacteriaceae</taxon>
        <taxon>Pseudoclavibacter</taxon>
    </lineage>
</organism>
<protein>
    <recommendedName>
        <fullName evidence="3">DUF501 domain-containing protein</fullName>
    </recommendedName>
</protein>
<dbReference type="Proteomes" id="UP000545286">
    <property type="component" value="Unassembled WGS sequence"/>
</dbReference>
<dbReference type="AlphaFoldDB" id="A0A7W4UMG9"/>
<evidence type="ECO:0008006" key="3">
    <source>
        <dbReference type="Google" id="ProtNLM"/>
    </source>
</evidence>
<proteinExistence type="predicted"/>
<accession>A0A7W4UMG9</accession>